<dbReference type="Proteomes" id="UP000502823">
    <property type="component" value="Unassembled WGS sequence"/>
</dbReference>
<evidence type="ECO:0000313" key="2">
    <source>
        <dbReference type="Proteomes" id="UP000502823"/>
    </source>
</evidence>
<dbReference type="InParanoid" id="A0A6L2PGB2"/>
<accession>A0A6L2PGB2</accession>
<sequence>MDQSAFGIPPRAPKILYVTCLGVWTFTPTHPDMLQVRGAAASTASFAQTARNINSAGMTSTALRTPGDRITSVLTTPSAVKRIPITVRLSTRRPIHPPQQDTYLYQAKMNASRRTLSASTAIPTCSAETWGTAPLNLITNSTSAPVHRYATSLSTSRVPVPKLQEAVFTADYGYYRENRREMFRHLPMDRKDNSKCLWCVARRISVFVVFVQLLVIKREQIVPESKSNHWDWNS</sequence>
<dbReference type="EMBL" id="BLKM01000323">
    <property type="protein sequence ID" value="GFG31599.1"/>
    <property type="molecule type" value="Genomic_DNA"/>
</dbReference>
<reference evidence="2" key="1">
    <citation type="submission" date="2020-01" db="EMBL/GenBank/DDBJ databases">
        <title>Draft genome sequence of the Termite Coptotermes fromosanus.</title>
        <authorList>
            <person name="Itakura S."/>
            <person name="Yosikawa Y."/>
            <person name="Umezawa K."/>
        </authorList>
    </citation>
    <scope>NUCLEOTIDE SEQUENCE [LARGE SCALE GENOMIC DNA]</scope>
</reference>
<comment type="caution">
    <text evidence="1">The sequence shown here is derived from an EMBL/GenBank/DDBJ whole genome shotgun (WGS) entry which is preliminary data.</text>
</comment>
<evidence type="ECO:0000313" key="1">
    <source>
        <dbReference type="EMBL" id="GFG31599.1"/>
    </source>
</evidence>
<protein>
    <submittedName>
        <fullName evidence="1">Uncharacterized protein</fullName>
    </submittedName>
</protein>
<dbReference type="AlphaFoldDB" id="A0A6L2PGB2"/>
<proteinExistence type="predicted"/>
<keyword evidence="2" id="KW-1185">Reference proteome</keyword>
<organism evidence="1 2">
    <name type="scientific">Coptotermes formosanus</name>
    <name type="common">Formosan subterranean termite</name>
    <dbReference type="NCBI Taxonomy" id="36987"/>
    <lineage>
        <taxon>Eukaryota</taxon>
        <taxon>Metazoa</taxon>
        <taxon>Ecdysozoa</taxon>
        <taxon>Arthropoda</taxon>
        <taxon>Hexapoda</taxon>
        <taxon>Insecta</taxon>
        <taxon>Pterygota</taxon>
        <taxon>Neoptera</taxon>
        <taxon>Polyneoptera</taxon>
        <taxon>Dictyoptera</taxon>
        <taxon>Blattodea</taxon>
        <taxon>Blattoidea</taxon>
        <taxon>Termitoidae</taxon>
        <taxon>Rhinotermitidae</taxon>
        <taxon>Coptotermes</taxon>
    </lineage>
</organism>
<name>A0A6L2PGB2_COPFO</name>
<gene>
    <name evidence="1" type="ORF">Cfor_11747</name>
</gene>